<protein>
    <recommendedName>
        <fullName evidence="4">GDSL-like lipase/acylhydrolase family protein</fullName>
    </recommendedName>
</protein>
<dbReference type="Gene3D" id="3.40.50.1110">
    <property type="entry name" value="SGNH hydrolase"/>
    <property type="match status" value="1"/>
</dbReference>
<dbReference type="InterPro" id="IPR051532">
    <property type="entry name" value="Ester_Hydrolysis_Enzymes"/>
</dbReference>
<dbReference type="InterPro" id="IPR019734">
    <property type="entry name" value="TPR_rpt"/>
</dbReference>
<keyword evidence="1" id="KW-1133">Transmembrane helix</keyword>
<gene>
    <name evidence="2" type="ORF">PQO05_16870</name>
</gene>
<evidence type="ECO:0000313" key="3">
    <source>
        <dbReference type="Proteomes" id="UP001216139"/>
    </source>
</evidence>
<feature type="transmembrane region" description="Helical" evidence="1">
    <location>
        <begin position="20"/>
        <end position="45"/>
    </location>
</feature>
<keyword evidence="3" id="KW-1185">Reference proteome</keyword>
<dbReference type="InterPro" id="IPR011990">
    <property type="entry name" value="TPR-like_helical_dom_sf"/>
</dbReference>
<sequence>MTEDRIRDNSLNVLSKRKIILFKVIGIVIVPLLIVLFAELCLRLFHYGDNLNLFIEAPNDARYWMMNPDASKRYFTNQTIATNGNKELFAKVKAPNTIRIFVLGESTTIGYPYFHNGSFHRWLQYRLMHTYPDKNFEIINLSLTAVNSYTVLGFAREVVNYQPDAVLIYSGHNEFYGAMGVGSTQAISGNPHLVNFILRLREFKLVQLFSHLYQSIGKLAAKNAGNGESRMQLMVNSEQIPYKSDLYNRGIEQFKYNMNETVKLFNDHHVPILLSNLVSNEKDLKPFIDIQPNNSNHSIFESNYKLGLKAYQDKDYSLAAKYLQAANQPYNGSALCNYYLGKSAYAQSNYPLAKACFDKAQSLDALRFRAPEELNEVVAKLCNQYPYAHLVNTKAVFEAQADNHIIGNELMTDHVHPNLKGYAIMSDVFYQQLKKTHVLPREGDEMTFDQLSRQMPLTKVDSLAGDYRIANLKTKWPYNEAAKDTITAKSVEQQLAYAAVFNNENWATTTDNLYSYYISQNNLQAAKKVVEGVVLEYPTREEVYEKPAMLNARLNDLEGAAFYFRKSFDIAPSFDKARYIFVLYLDLDKPALAMPYIDYAIANNQSSFNLNEVKRQAEQVIQLQKNLNGASDVNKLNQIAACYLRMNNKIAASKYIQKVLQIDKQNAEALAMLPKTEIKTAN</sequence>
<dbReference type="PANTHER" id="PTHR30383:SF5">
    <property type="entry name" value="SGNH HYDROLASE-TYPE ESTERASE DOMAIN-CONTAINING PROTEIN"/>
    <property type="match status" value="1"/>
</dbReference>
<keyword evidence="1" id="KW-0812">Transmembrane</keyword>
<evidence type="ECO:0000313" key="2">
    <source>
        <dbReference type="EMBL" id="WCT10410.1"/>
    </source>
</evidence>
<dbReference type="SUPFAM" id="SSF48452">
    <property type="entry name" value="TPR-like"/>
    <property type="match status" value="2"/>
</dbReference>
<dbReference type="PANTHER" id="PTHR30383">
    <property type="entry name" value="THIOESTERASE 1/PROTEASE 1/LYSOPHOSPHOLIPASE L1"/>
    <property type="match status" value="1"/>
</dbReference>
<evidence type="ECO:0000256" key="1">
    <source>
        <dbReference type="SAM" id="Phobius"/>
    </source>
</evidence>
<dbReference type="Gene3D" id="1.25.40.10">
    <property type="entry name" value="Tetratricopeptide repeat domain"/>
    <property type="match status" value="1"/>
</dbReference>
<dbReference type="SUPFAM" id="SSF52266">
    <property type="entry name" value="SGNH hydrolase"/>
    <property type="match status" value="1"/>
</dbReference>
<proteinExistence type="predicted"/>
<organism evidence="2 3">
    <name type="scientific">Mucilaginibacter jinjuensis</name>
    <dbReference type="NCBI Taxonomy" id="1176721"/>
    <lineage>
        <taxon>Bacteria</taxon>
        <taxon>Pseudomonadati</taxon>
        <taxon>Bacteroidota</taxon>
        <taxon>Sphingobacteriia</taxon>
        <taxon>Sphingobacteriales</taxon>
        <taxon>Sphingobacteriaceae</taxon>
        <taxon>Mucilaginibacter</taxon>
    </lineage>
</organism>
<dbReference type="Proteomes" id="UP001216139">
    <property type="component" value="Chromosome"/>
</dbReference>
<dbReference type="InterPro" id="IPR036514">
    <property type="entry name" value="SGNH_hydro_sf"/>
</dbReference>
<evidence type="ECO:0008006" key="4">
    <source>
        <dbReference type="Google" id="ProtNLM"/>
    </source>
</evidence>
<keyword evidence="1" id="KW-0472">Membrane</keyword>
<dbReference type="SMART" id="SM00028">
    <property type="entry name" value="TPR"/>
    <property type="match status" value="3"/>
</dbReference>
<accession>A0ABY7T1T8</accession>
<name>A0ABY7T1T8_9SPHI</name>
<reference evidence="2 3" key="1">
    <citation type="submission" date="2023-02" db="EMBL/GenBank/DDBJ databases">
        <title>Genome sequence of Mucilaginibacter jinjuensis strain KACC 16571.</title>
        <authorList>
            <person name="Kim S."/>
            <person name="Heo J."/>
            <person name="Kwon S.-W."/>
        </authorList>
    </citation>
    <scope>NUCLEOTIDE SEQUENCE [LARGE SCALE GENOMIC DNA]</scope>
    <source>
        <strain evidence="2 3">KACC 16571</strain>
    </source>
</reference>
<dbReference type="RefSeq" id="WP_273628596.1">
    <property type="nucleotide sequence ID" value="NZ_CP117167.1"/>
</dbReference>
<dbReference type="EMBL" id="CP117167">
    <property type="protein sequence ID" value="WCT10410.1"/>
    <property type="molecule type" value="Genomic_DNA"/>
</dbReference>